<evidence type="ECO:0000313" key="1">
    <source>
        <dbReference type="EMBL" id="SSZ39640.1"/>
    </source>
</evidence>
<dbReference type="GO" id="GO:0004519">
    <property type="term" value="F:endonuclease activity"/>
    <property type="evidence" value="ECO:0007669"/>
    <property type="project" value="UniProtKB-KW"/>
</dbReference>
<accession>A0A336NC39</accession>
<keyword evidence="1" id="KW-0378">Hydrolase</keyword>
<gene>
    <name evidence="1" type="ORF">NCTC12860_00855</name>
</gene>
<dbReference type="Pfam" id="PF09556">
    <property type="entry name" value="RE_HaeIII"/>
    <property type="match status" value="1"/>
</dbReference>
<protein>
    <submittedName>
        <fullName evidence="1">HaeIII restriction endonuclease</fullName>
    </submittedName>
</protein>
<dbReference type="EMBL" id="UFTD01000001">
    <property type="protein sequence ID" value="SSZ39640.1"/>
    <property type="molecule type" value="Genomic_DNA"/>
</dbReference>
<dbReference type="AlphaFoldDB" id="A0A336NC39"/>
<keyword evidence="1" id="KW-0255">Endonuclease</keyword>
<proteinExistence type="predicted"/>
<organism evidence="1 2">
    <name type="scientific">Bartonella grahamii</name>
    <dbReference type="NCBI Taxonomy" id="33045"/>
    <lineage>
        <taxon>Bacteria</taxon>
        <taxon>Pseudomonadati</taxon>
        <taxon>Pseudomonadota</taxon>
        <taxon>Alphaproteobacteria</taxon>
        <taxon>Hyphomicrobiales</taxon>
        <taxon>Bartonellaceae</taxon>
        <taxon>Bartonella</taxon>
    </lineage>
</organism>
<evidence type="ECO:0000313" key="2">
    <source>
        <dbReference type="Proteomes" id="UP000253846"/>
    </source>
</evidence>
<keyword evidence="1" id="KW-0540">Nuclease</keyword>
<name>A0A336NC39_BARGR</name>
<reference evidence="1 2" key="1">
    <citation type="submission" date="2018-06" db="EMBL/GenBank/DDBJ databases">
        <authorList>
            <consortium name="Pathogen Informatics"/>
            <person name="Doyle S."/>
        </authorList>
    </citation>
    <scope>NUCLEOTIDE SEQUENCE [LARGE SCALE GENOMIC DNA]</scope>
    <source>
        <strain evidence="1 2">NCTC12860</strain>
    </source>
</reference>
<dbReference type="Proteomes" id="UP000253846">
    <property type="component" value="Unassembled WGS sequence"/>
</dbReference>
<sequence length="146" mass="17138">MFFRDIEDKDSRVYLPILEAFSKELQRLCLDYQDKFVKLLFQYIIGSYDFYKIMIDTRSKQKRVIIQSFNLNGTLGYGRKWKIPSKILSVAIKPESKNKLIIIFEDGWSISFRIHNASSKVEAFLKFDIQFVGLSSQVVSHQIPMV</sequence>
<dbReference type="InterPro" id="IPR019059">
    <property type="entry name" value="Restrct_endonuc_II_HaeIII"/>
</dbReference>